<dbReference type="PANTHER" id="PTHR30033">
    <property type="entry name" value="FLAGELLAR HOOK-ASSOCIATED PROTEIN 1"/>
    <property type="match status" value="1"/>
</dbReference>
<dbReference type="GO" id="GO:0005576">
    <property type="term" value="C:extracellular region"/>
    <property type="evidence" value="ECO:0007669"/>
    <property type="project" value="UniProtKB-SubCell"/>
</dbReference>
<evidence type="ECO:0000256" key="2">
    <source>
        <dbReference type="ARBA" id="ARBA00004613"/>
    </source>
</evidence>
<evidence type="ECO:0000256" key="5">
    <source>
        <dbReference type="ARBA" id="ARBA00022525"/>
    </source>
</evidence>
<dbReference type="InterPro" id="IPR010930">
    <property type="entry name" value="Flg_bb/hook_C_dom"/>
</dbReference>
<evidence type="ECO:0000256" key="4">
    <source>
        <dbReference type="ARBA" id="ARBA00016244"/>
    </source>
</evidence>
<keyword evidence="10" id="KW-1185">Reference proteome</keyword>
<gene>
    <name evidence="9" type="primary">flgK</name>
    <name evidence="9" type="ORF">EOE67_15025</name>
</gene>
<name>A0A437QJ77_9GAMM</name>
<dbReference type="InterPro" id="IPR053927">
    <property type="entry name" value="FlgK_helical"/>
</dbReference>
<organism evidence="9 10">
    <name type="scientific">Rheinheimera riviphila</name>
    <dbReference type="NCBI Taxonomy" id="1834037"/>
    <lineage>
        <taxon>Bacteria</taxon>
        <taxon>Pseudomonadati</taxon>
        <taxon>Pseudomonadota</taxon>
        <taxon>Gammaproteobacteria</taxon>
        <taxon>Chromatiales</taxon>
        <taxon>Chromatiaceae</taxon>
        <taxon>Rheinheimera</taxon>
    </lineage>
</organism>
<dbReference type="Pfam" id="PF06429">
    <property type="entry name" value="Flg_bbr_C"/>
    <property type="match status" value="1"/>
</dbReference>
<comment type="caution">
    <text evidence="9">The sequence shown here is derived from an EMBL/GenBank/DDBJ whole genome shotgun (WGS) entry which is preliminary data.</text>
</comment>
<keyword evidence="9" id="KW-0969">Cilium</keyword>
<dbReference type="NCBIfam" id="TIGR02492">
    <property type="entry name" value="flgK_ends"/>
    <property type="match status" value="1"/>
</dbReference>
<comment type="subcellular location">
    <subcellularLocation>
        <location evidence="1">Bacterial flagellum</location>
    </subcellularLocation>
    <subcellularLocation>
        <location evidence="2">Secreted</location>
    </subcellularLocation>
</comment>
<evidence type="ECO:0000313" key="10">
    <source>
        <dbReference type="Proteomes" id="UP000283077"/>
    </source>
</evidence>
<dbReference type="Pfam" id="PF22638">
    <property type="entry name" value="FlgK_D1"/>
    <property type="match status" value="1"/>
</dbReference>
<proteinExistence type="inferred from homology"/>
<reference evidence="9 10" key="1">
    <citation type="submission" date="2019-01" db="EMBL/GenBank/DDBJ databases">
        <authorList>
            <person name="Chen W.-M."/>
        </authorList>
    </citation>
    <scope>NUCLEOTIDE SEQUENCE [LARGE SCALE GENOMIC DNA]</scope>
    <source>
        <strain evidence="9 10">KYPC3</strain>
    </source>
</reference>
<evidence type="ECO:0000259" key="8">
    <source>
        <dbReference type="Pfam" id="PF22638"/>
    </source>
</evidence>
<keyword evidence="5" id="KW-0964">Secreted</keyword>
<feature type="domain" description="Flagellar basal-body/hook protein C-terminal" evidence="7">
    <location>
        <begin position="635"/>
        <end position="672"/>
    </location>
</feature>
<dbReference type="PANTHER" id="PTHR30033:SF1">
    <property type="entry name" value="FLAGELLAR HOOK-ASSOCIATED PROTEIN 1"/>
    <property type="match status" value="1"/>
</dbReference>
<dbReference type="GO" id="GO:0005198">
    <property type="term" value="F:structural molecule activity"/>
    <property type="evidence" value="ECO:0007669"/>
    <property type="project" value="InterPro"/>
</dbReference>
<dbReference type="PROSITE" id="PS00588">
    <property type="entry name" value="FLAGELLA_BB_ROD"/>
    <property type="match status" value="1"/>
</dbReference>
<dbReference type="InterPro" id="IPR019776">
    <property type="entry name" value="Flagellar_basal_body_rod_CS"/>
</dbReference>
<comment type="similarity">
    <text evidence="3">Belongs to the flagella basal body rod proteins family.</text>
</comment>
<keyword evidence="9" id="KW-0282">Flagellum</keyword>
<accession>A0A437QJ77</accession>
<protein>
    <recommendedName>
        <fullName evidence="4">Flagellar hook-associated protein 1</fullName>
    </recommendedName>
</protein>
<evidence type="ECO:0000313" key="9">
    <source>
        <dbReference type="EMBL" id="RVU34553.1"/>
    </source>
</evidence>
<evidence type="ECO:0000256" key="6">
    <source>
        <dbReference type="ARBA" id="ARBA00023143"/>
    </source>
</evidence>
<sequence length="676" mass="71970">MSDNLLKIGTSGVLASNGLLSTTSNNIANLNTKGYIRQSTEYDSAILGMGVGRGTTDRIVNEFTLRQLRRDTSNVGFTSQYLSEATRVDTLFANSANSISTGVTDLFKQLQAANNDPANNSSRQLVLGSSQTLINKFNTLSNLVLEQRTYINQQLDTYVNEANSAAGTVALLNKEIASYGSGINTPPPLDLLDKRDEALRKLSEMMEITTLDANNGEKLVFLATGQSLVLEQGKFNMLSAEGDPDIDRKVVKLQLDFNSNVKIDVDSNSLGGKVGGLLEFRAKMLEPTQNRLGQLALAFGDSFNTQNKLGMDANGQLGKDIFAFPTFTGLSVERNTGAGQVTAKLEPGRGVDIPPNDFVVTFTAPDQFTMEALDDNGKAIAGSAVTSTITGYPATFNTGNATGGFLYGFEVTLDDSLGAFANGDQFILKPLTSAAQNIRLATTRGEDLALAGPLRGDFNINNLGNGKFGDIKVTDTDPATSIFSAPGSLDGAPYEIRFIGGDQFEIRDSANTLVGTTAVMAGGQYNNILASAGLNNYGFDFSITGVPKAGDTFTLGYNDGGFKDNRNGLKLGQLQTTDTMRKTAVASATADNKYSFNEAYGAMVGFIGEKTSQIRVAAQSSNSLLEQSTAWHESVSGVNLDEEAANLIRFQQSYAAAAKIISTSQTIFDTLLAAAR</sequence>
<evidence type="ECO:0000256" key="1">
    <source>
        <dbReference type="ARBA" id="ARBA00004365"/>
    </source>
</evidence>
<dbReference type="InterPro" id="IPR002371">
    <property type="entry name" value="FlgK"/>
</dbReference>
<feature type="domain" description="Flagellar hook-associated protein FlgK helical" evidence="8">
    <location>
        <begin position="86"/>
        <end position="322"/>
    </location>
</feature>
<dbReference type="EMBL" id="SACS01000017">
    <property type="protein sequence ID" value="RVU34553.1"/>
    <property type="molecule type" value="Genomic_DNA"/>
</dbReference>
<dbReference type="GO" id="GO:0044780">
    <property type="term" value="P:bacterial-type flagellum assembly"/>
    <property type="evidence" value="ECO:0007669"/>
    <property type="project" value="InterPro"/>
</dbReference>
<dbReference type="SUPFAM" id="SSF64518">
    <property type="entry name" value="Phase 1 flagellin"/>
    <property type="match status" value="2"/>
</dbReference>
<evidence type="ECO:0000259" key="7">
    <source>
        <dbReference type="Pfam" id="PF06429"/>
    </source>
</evidence>
<evidence type="ECO:0000256" key="3">
    <source>
        <dbReference type="ARBA" id="ARBA00009677"/>
    </source>
</evidence>
<keyword evidence="9" id="KW-0966">Cell projection</keyword>
<dbReference type="Proteomes" id="UP000283077">
    <property type="component" value="Unassembled WGS sequence"/>
</dbReference>
<dbReference type="OrthoDB" id="9802553at2"/>
<dbReference type="AlphaFoldDB" id="A0A437QJ77"/>
<dbReference type="PRINTS" id="PR01005">
    <property type="entry name" value="FLGHOOKAP1"/>
</dbReference>
<dbReference type="RefSeq" id="WP_127700151.1">
    <property type="nucleotide sequence ID" value="NZ_SACS01000017.1"/>
</dbReference>
<dbReference type="GO" id="GO:0009424">
    <property type="term" value="C:bacterial-type flagellum hook"/>
    <property type="evidence" value="ECO:0007669"/>
    <property type="project" value="InterPro"/>
</dbReference>
<keyword evidence="6" id="KW-0975">Bacterial flagellum</keyword>